<dbReference type="InterPro" id="IPR025874">
    <property type="entry name" value="DZR"/>
</dbReference>
<comment type="caution">
    <text evidence="2">The sequence shown here is derived from an EMBL/GenBank/DDBJ whole genome shotgun (WGS) entry which is preliminary data.</text>
</comment>
<organism evidence="2 3">
    <name type="scientific">Romboutsia timonensis</name>
    <dbReference type="NCBI Taxonomy" id="1776391"/>
    <lineage>
        <taxon>Bacteria</taxon>
        <taxon>Bacillati</taxon>
        <taxon>Bacillota</taxon>
        <taxon>Clostridia</taxon>
        <taxon>Peptostreptococcales</taxon>
        <taxon>Peptostreptococcaceae</taxon>
        <taxon>Romboutsia</taxon>
    </lineage>
</organism>
<feature type="domain" description="DZANK-type" evidence="1">
    <location>
        <begin position="19"/>
        <end position="67"/>
    </location>
</feature>
<reference evidence="2" key="2">
    <citation type="submission" date="2021-09" db="EMBL/GenBank/DDBJ databases">
        <authorList>
            <person name="Gilroy R."/>
        </authorList>
    </citation>
    <scope>NUCLEOTIDE SEQUENCE</scope>
    <source>
        <strain evidence="2">1277</strain>
    </source>
</reference>
<dbReference type="Proteomes" id="UP000776700">
    <property type="component" value="Unassembled WGS sequence"/>
</dbReference>
<name>A0A921N0H3_9FIRM</name>
<dbReference type="EMBL" id="DYUB01000162">
    <property type="protein sequence ID" value="HJG96435.1"/>
    <property type="molecule type" value="Genomic_DNA"/>
</dbReference>
<sequence length="70" mass="7876">YNNNLKLKKMEDNLNELVCECGSILKSENKFCGTCGKKIELEDTSLIKCTRCDSLNEEDSVYCSCCGIKL</sequence>
<proteinExistence type="predicted"/>
<dbReference type="Pfam" id="PF12773">
    <property type="entry name" value="DZR"/>
    <property type="match status" value="1"/>
</dbReference>
<dbReference type="AlphaFoldDB" id="A0A921N0H3"/>
<evidence type="ECO:0000259" key="1">
    <source>
        <dbReference type="Pfam" id="PF12773"/>
    </source>
</evidence>
<evidence type="ECO:0000313" key="3">
    <source>
        <dbReference type="Proteomes" id="UP000776700"/>
    </source>
</evidence>
<reference evidence="2" key="1">
    <citation type="journal article" date="2021" name="PeerJ">
        <title>Extensive microbial diversity within the chicken gut microbiome revealed by metagenomics and culture.</title>
        <authorList>
            <person name="Gilroy R."/>
            <person name="Ravi A."/>
            <person name="Getino M."/>
            <person name="Pursley I."/>
            <person name="Horton D.L."/>
            <person name="Alikhan N.F."/>
            <person name="Baker D."/>
            <person name="Gharbi K."/>
            <person name="Hall N."/>
            <person name="Watson M."/>
            <person name="Adriaenssens E.M."/>
            <person name="Foster-Nyarko E."/>
            <person name="Jarju S."/>
            <person name="Secka A."/>
            <person name="Antonio M."/>
            <person name="Oren A."/>
            <person name="Chaudhuri R.R."/>
            <person name="La Ragione R."/>
            <person name="Hildebrand F."/>
            <person name="Pallen M.J."/>
        </authorList>
    </citation>
    <scope>NUCLEOTIDE SEQUENCE</scope>
    <source>
        <strain evidence="2">1277</strain>
    </source>
</reference>
<gene>
    <name evidence="2" type="ORF">K8V90_04955</name>
</gene>
<protein>
    <submittedName>
        <fullName evidence="2">Zinc ribbon domain-containing protein</fullName>
    </submittedName>
</protein>
<feature type="non-terminal residue" evidence="2">
    <location>
        <position position="1"/>
    </location>
</feature>
<evidence type="ECO:0000313" key="2">
    <source>
        <dbReference type="EMBL" id="HJG96435.1"/>
    </source>
</evidence>
<accession>A0A921N0H3</accession>